<evidence type="ECO:0000313" key="15">
    <source>
        <dbReference type="EMBL" id="GLT24411.1"/>
    </source>
</evidence>
<comment type="subcellular location">
    <subcellularLocation>
        <location evidence="1 13">Cytoplasm</location>
    </subcellularLocation>
</comment>
<dbReference type="Proteomes" id="UP001157167">
    <property type="component" value="Unassembled WGS sequence"/>
</dbReference>
<keyword evidence="6 13" id="KW-0808">Transferase</keyword>
<organism evidence="15 16">
    <name type="scientific">Zoogloea oryzae</name>
    <dbReference type="NCBI Taxonomy" id="310767"/>
    <lineage>
        <taxon>Bacteria</taxon>
        <taxon>Pseudomonadati</taxon>
        <taxon>Pseudomonadota</taxon>
        <taxon>Betaproteobacteria</taxon>
        <taxon>Rhodocyclales</taxon>
        <taxon>Zoogloeaceae</taxon>
        <taxon>Zoogloea</taxon>
    </lineage>
</organism>
<feature type="domain" description="YrdC-like" evidence="14">
    <location>
        <begin position="1"/>
        <end position="187"/>
    </location>
</feature>
<dbReference type="InterPro" id="IPR017945">
    <property type="entry name" value="DHBP_synth_RibB-like_a/b_dom"/>
</dbReference>
<evidence type="ECO:0000256" key="4">
    <source>
        <dbReference type="ARBA" id="ARBA00015492"/>
    </source>
</evidence>
<dbReference type="Pfam" id="PF03481">
    <property type="entry name" value="Sua5_C"/>
    <property type="match status" value="1"/>
</dbReference>
<evidence type="ECO:0000256" key="5">
    <source>
        <dbReference type="ARBA" id="ARBA00022490"/>
    </source>
</evidence>
<evidence type="ECO:0000256" key="9">
    <source>
        <dbReference type="ARBA" id="ARBA00022741"/>
    </source>
</evidence>
<gene>
    <name evidence="15" type="ORF">GCM10007933_38900</name>
</gene>
<dbReference type="Gene3D" id="3.90.870.10">
    <property type="entry name" value="DHBP synthase"/>
    <property type="match status" value="1"/>
</dbReference>
<dbReference type="SUPFAM" id="SSF55821">
    <property type="entry name" value="YrdC/RibB"/>
    <property type="match status" value="1"/>
</dbReference>
<comment type="function">
    <text evidence="13">Required for the formation of a threonylcarbamoyl group on adenosine at position 37 (t(6)A37) in tRNAs that read codons beginning with adenine.</text>
</comment>
<keyword evidence="8 13" id="KW-0548">Nucleotidyltransferase</keyword>
<accession>A0ABQ6FGI0</accession>
<keyword evidence="10 13" id="KW-0067">ATP-binding</keyword>
<dbReference type="RefSeq" id="WP_284189574.1">
    <property type="nucleotide sequence ID" value="NZ_BSPX01000091.1"/>
</dbReference>
<dbReference type="InterPro" id="IPR010923">
    <property type="entry name" value="T(6)A37_SUA5"/>
</dbReference>
<dbReference type="EMBL" id="BSPX01000091">
    <property type="protein sequence ID" value="GLT24411.1"/>
    <property type="molecule type" value="Genomic_DNA"/>
</dbReference>
<evidence type="ECO:0000256" key="6">
    <source>
        <dbReference type="ARBA" id="ARBA00022679"/>
    </source>
</evidence>
<dbReference type="Gene3D" id="3.40.50.11030">
    <property type="entry name" value="Threonylcarbamoyl-AMP synthase, C-terminal domain"/>
    <property type="match status" value="1"/>
</dbReference>
<evidence type="ECO:0000256" key="11">
    <source>
        <dbReference type="ARBA" id="ARBA00029774"/>
    </source>
</evidence>
<keyword evidence="16" id="KW-1185">Reference proteome</keyword>
<dbReference type="PIRSF" id="PIRSF004930">
    <property type="entry name" value="Tln_factor_SUA5"/>
    <property type="match status" value="1"/>
</dbReference>
<comment type="catalytic activity">
    <reaction evidence="12 13">
        <text>L-threonine + hydrogencarbonate + ATP = L-threonylcarbamoyladenylate + diphosphate + H2O</text>
        <dbReference type="Rhea" id="RHEA:36407"/>
        <dbReference type="ChEBI" id="CHEBI:15377"/>
        <dbReference type="ChEBI" id="CHEBI:17544"/>
        <dbReference type="ChEBI" id="CHEBI:30616"/>
        <dbReference type="ChEBI" id="CHEBI:33019"/>
        <dbReference type="ChEBI" id="CHEBI:57926"/>
        <dbReference type="ChEBI" id="CHEBI:73682"/>
        <dbReference type="EC" id="2.7.7.87"/>
    </reaction>
</comment>
<evidence type="ECO:0000256" key="3">
    <source>
        <dbReference type="ARBA" id="ARBA00012584"/>
    </source>
</evidence>
<dbReference type="InterPro" id="IPR050156">
    <property type="entry name" value="TC-AMP_synthase_SUA5"/>
</dbReference>
<dbReference type="NCBIfam" id="TIGR00057">
    <property type="entry name" value="L-threonylcarbamoyladenylate synthase"/>
    <property type="match status" value="1"/>
</dbReference>
<keyword evidence="5 13" id="KW-0963">Cytoplasm</keyword>
<keyword evidence="7 13" id="KW-0819">tRNA processing</keyword>
<evidence type="ECO:0000256" key="8">
    <source>
        <dbReference type="ARBA" id="ARBA00022695"/>
    </source>
</evidence>
<evidence type="ECO:0000256" key="13">
    <source>
        <dbReference type="PIRNR" id="PIRNR004930"/>
    </source>
</evidence>
<reference evidence="16" key="1">
    <citation type="journal article" date="2019" name="Int. J. Syst. Evol. Microbiol.">
        <title>The Global Catalogue of Microorganisms (GCM) 10K type strain sequencing project: providing services to taxonomists for standard genome sequencing and annotation.</title>
        <authorList>
            <consortium name="The Broad Institute Genomics Platform"/>
            <consortium name="The Broad Institute Genome Sequencing Center for Infectious Disease"/>
            <person name="Wu L."/>
            <person name="Ma J."/>
        </authorList>
    </citation>
    <scope>NUCLEOTIDE SEQUENCE [LARGE SCALE GENOMIC DNA]</scope>
    <source>
        <strain evidence="16">NBRC 102407</strain>
    </source>
</reference>
<protein>
    <recommendedName>
        <fullName evidence="4 13">Threonylcarbamoyl-AMP synthase</fullName>
        <shortName evidence="13">TC-AMP synthase</shortName>
        <ecNumber evidence="3 13">2.7.7.87</ecNumber>
    </recommendedName>
    <alternativeName>
        <fullName evidence="11 13">L-threonylcarbamoyladenylate synthase</fullName>
    </alternativeName>
</protein>
<dbReference type="PROSITE" id="PS51163">
    <property type="entry name" value="YRDC"/>
    <property type="match status" value="1"/>
</dbReference>
<evidence type="ECO:0000256" key="7">
    <source>
        <dbReference type="ARBA" id="ARBA00022694"/>
    </source>
</evidence>
<evidence type="ECO:0000259" key="14">
    <source>
        <dbReference type="PROSITE" id="PS51163"/>
    </source>
</evidence>
<proteinExistence type="inferred from homology"/>
<dbReference type="InterPro" id="IPR038385">
    <property type="entry name" value="Sua5/YwlC_C"/>
</dbReference>
<evidence type="ECO:0000256" key="2">
    <source>
        <dbReference type="ARBA" id="ARBA00007663"/>
    </source>
</evidence>
<evidence type="ECO:0000256" key="10">
    <source>
        <dbReference type="ARBA" id="ARBA00022840"/>
    </source>
</evidence>
<evidence type="ECO:0000256" key="12">
    <source>
        <dbReference type="ARBA" id="ARBA00048366"/>
    </source>
</evidence>
<dbReference type="InterPro" id="IPR005145">
    <property type="entry name" value="Sua5_C"/>
</dbReference>
<sequence>MNDIQQAVALLRRGDLVALPTETVYGLGADAMNPDACAKIFAAKGRPSDHPLIVHLPDAEQLPQWARAIPKEAIALARAFWPGPLTLILKKHEDVPDLVTGGQDTVGLRVPNHPVALELLRAFNGGIAAPSANRFGRISPTTAAHVREELGDRVPLILDGGPCQVGLESTILDLSRDVPVILRPGAIGVDDIARVIGRRPRLRGEDEAERGGSVAPRVSGALAAHYAPRTPLELVAGADLLAALQPGDAVLARMARPGSLPDGVRWVVAAPDAAAYGHDLYAALRDLDTAGCRRILVEAPPASPEWSAVIDRLGRAAVGSGEDDET</sequence>
<keyword evidence="9 13" id="KW-0547">Nucleotide-binding</keyword>
<dbReference type="PANTHER" id="PTHR17490">
    <property type="entry name" value="SUA5"/>
    <property type="match status" value="1"/>
</dbReference>
<dbReference type="InterPro" id="IPR006070">
    <property type="entry name" value="Sua5-like_dom"/>
</dbReference>
<dbReference type="PANTHER" id="PTHR17490:SF16">
    <property type="entry name" value="THREONYLCARBAMOYL-AMP SYNTHASE"/>
    <property type="match status" value="1"/>
</dbReference>
<evidence type="ECO:0000313" key="16">
    <source>
        <dbReference type="Proteomes" id="UP001157167"/>
    </source>
</evidence>
<dbReference type="EC" id="2.7.7.87" evidence="3 13"/>
<comment type="caution">
    <text evidence="15">The sequence shown here is derived from an EMBL/GenBank/DDBJ whole genome shotgun (WGS) entry which is preliminary data.</text>
</comment>
<name>A0ABQ6FGI0_9RHOO</name>
<evidence type="ECO:0000256" key="1">
    <source>
        <dbReference type="ARBA" id="ARBA00004496"/>
    </source>
</evidence>
<comment type="similarity">
    <text evidence="2 13">Belongs to the SUA5 family.</text>
</comment>
<dbReference type="Pfam" id="PF01300">
    <property type="entry name" value="Sua5_yciO_yrdC"/>
    <property type="match status" value="1"/>
</dbReference>